<sequence length="152" mass="16533">LLLSFLFSVVSGKGGTTAEDCTIGEQWTKNFIRFECFKGTGKVVKGVRPIGCVPTNTDGGAMIAPGATFDEKYFTYSCSKSREGVAYEIKNCRDEAGVMLPVGEKRKRSDGVTFNCYTENTGAVKLSQAGGCEYKGKVYTMGQVYIQDVELK</sequence>
<accession>A0AAN5I8U5</accession>
<evidence type="ECO:0000313" key="4">
    <source>
        <dbReference type="Proteomes" id="UP001328107"/>
    </source>
</evidence>
<organism evidence="3 4">
    <name type="scientific">Pristionchus mayeri</name>
    <dbReference type="NCBI Taxonomy" id="1317129"/>
    <lineage>
        <taxon>Eukaryota</taxon>
        <taxon>Metazoa</taxon>
        <taxon>Ecdysozoa</taxon>
        <taxon>Nematoda</taxon>
        <taxon>Chromadorea</taxon>
        <taxon>Rhabditida</taxon>
        <taxon>Rhabditina</taxon>
        <taxon>Diplogasteromorpha</taxon>
        <taxon>Diplogasteroidea</taxon>
        <taxon>Neodiplogasteridae</taxon>
        <taxon>Pristionchus</taxon>
    </lineage>
</organism>
<feature type="domain" description="Abnormal cell migration protein 18-like fibronectin type I" evidence="2">
    <location>
        <begin position="60"/>
        <end position="122"/>
    </location>
</feature>
<feature type="chain" id="PRO_5042883830" description="Abnormal cell migration protein 18-like fibronectin type I domain-containing protein" evidence="1">
    <location>
        <begin position="19"/>
        <end position="152"/>
    </location>
</feature>
<keyword evidence="1" id="KW-0732">Signal</keyword>
<reference evidence="4" key="1">
    <citation type="submission" date="2022-10" db="EMBL/GenBank/DDBJ databases">
        <title>Genome assembly of Pristionchus species.</title>
        <authorList>
            <person name="Yoshida K."/>
            <person name="Sommer R.J."/>
        </authorList>
    </citation>
    <scope>NUCLEOTIDE SEQUENCE [LARGE SCALE GENOMIC DNA]</scope>
    <source>
        <strain evidence="4">RS5460</strain>
    </source>
</reference>
<evidence type="ECO:0000256" key="1">
    <source>
        <dbReference type="SAM" id="SignalP"/>
    </source>
</evidence>
<feature type="signal peptide" evidence="1">
    <location>
        <begin position="1"/>
        <end position="18"/>
    </location>
</feature>
<dbReference type="InterPro" id="IPR055119">
    <property type="entry name" value="Mig18_Fn1"/>
</dbReference>
<proteinExistence type="predicted"/>
<evidence type="ECO:0000259" key="2">
    <source>
        <dbReference type="Pfam" id="PF23003"/>
    </source>
</evidence>
<dbReference type="Proteomes" id="UP001328107">
    <property type="component" value="Unassembled WGS sequence"/>
</dbReference>
<comment type="caution">
    <text evidence="3">The sequence shown here is derived from an EMBL/GenBank/DDBJ whole genome shotgun (WGS) entry which is preliminary data.</text>
</comment>
<keyword evidence="4" id="KW-1185">Reference proteome</keyword>
<dbReference type="PANTHER" id="PTHR36493">
    <property type="entry name" value="NEUROBLAST DIFFERENTIATION-ASSOCIATED PROTEIN AHNAK-LIKE PROTEIN"/>
    <property type="match status" value="1"/>
</dbReference>
<protein>
    <recommendedName>
        <fullName evidence="2">Abnormal cell migration protein 18-like fibronectin type I domain-containing protein</fullName>
    </recommendedName>
</protein>
<dbReference type="AlphaFoldDB" id="A0AAN5I8U5"/>
<name>A0AAN5I8U5_9BILA</name>
<gene>
    <name evidence="3" type="ORF">PMAYCL1PPCAC_25949</name>
</gene>
<dbReference type="EMBL" id="BTRK01000005">
    <property type="protein sequence ID" value="GMR55754.1"/>
    <property type="molecule type" value="Genomic_DNA"/>
</dbReference>
<feature type="non-terminal residue" evidence="3">
    <location>
        <position position="152"/>
    </location>
</feature>
<dbReference type="Pfam" id="PF23003">
    <property type="entry name" value="Fn1_2"/>
    <property type="match status" value="1"/>
</dbReference>
<evidence type="ECO:0000313" key="3">
    <source>
        <dbReference type="EMBL" id="GMR55754.1"/>
    </source>
</evidence>
<feature type="non-terminal residue" evidence="3">
    <location>
        <position position="1"/>
    </location>
</feature>
<dbReference type="PANTHER" id="PTHR36493:SF3">
    <property type="entry name" value="CHITIN-BINDING TYPE-4 DOMAIN-CONTAINING PROTEIN"/>
    <property type="match status" value="1"/>
</dbReference>